<dbReference type="InterPro" id="IPR013320">
    <property type="entry name" value="ConA-like_dom_sf"/>
</dbReference>
<reference evidence="4 6" key="1">
    <citation type="submission" date="2020-01" db="EMBL/GenBank/DDBJ databases">
        <title>the WGS Modestobacter muralis CPCC 204518.</title>
        <authorList>
            <person name="Jiang Z."/>
        </authorList>
    </citation>
    <scope>NUCLEOTIDE SEQUENCE [LARGE SCALE GENOMIC DNA]</scope>
    <source>
        <strain evidence="4 6">DSM 100205</strain>
    </source>
</reference>
<sequence>MTASPTGLRSSRAALVVSALARTVLGALVLLVMVSVVPAVAGWESTVVMSGSMAPSVQPGDVTLVRPVEAAALEPGQVLLVDDPDVPGGLRLHRLAAVTDAGLLQLKGDANATADGSLVAPSAVHGVGALRLPDLGLPVLWASEGRWLPLSGATLVLTALLGLALLHRSPDDEPGEEPPALVGPPSGPRRSRRLRTAVRGSTAALAVAVLVPTTAAAFSGSTANHTNTFAAAPNFTCTGPAAPVAAQYLAMQETRGPTAVNDGTFTADGTYSGTGVTYRVSGPPCDRADRAVTLDGSSGFVYTSIRVSNPSPFSTQLWFRTTTARGGYLVGFGNGTNGDTSSSRDRLVYMTNDGRVTFGVYDGSARTISSSRAYNDGAWHMVTATFSGSTGATLYVDGVQVAVNSAMTTAEPVSGLFRAGYDNLAGWPNAPTSNFFAGSIAHMGVFVTALPAGEVARQYAAFR</sequence>
<dbReference type="Pfam" id="PF13385">
    <property type="entry name" value="Laminin_G_3"/>
    <property type="match status" value="1"/>
</dbReference>
<protein>
    <recommendedName>
        <fullName evidence="3">Laminin G domain-containing protein</fullName>
    </recommendedName>
</protein>
<dbReference type="CDD" id="cd00110">
    <property type="entry name" value="LamG"/>
    <property type="match status" value="1"/>
</dbReference>
<name>A0A6P0H4D8_9ACTN</name>
<feature type="domain" description="Laminin G" evidence="3">
    <location>
        <begin position="289"/>
        <end position="463"/>
    </location>
</feature>
<dbReference type="EMBL" id="JAAGWH010000013">
    <property type="protein sequence ID" value="NEK93754.1"/>
    <property type="molecule type" value="Genomic_DNA"/>
</dbReference>
<dbReference type="SMART" id="SM00282">
    <property type="entry name" value="LamG"/>
    <property type="match status" value="1"/>
</dbReference>
<evidence type="ECO:0000256" key="2">
    <source>
        <dbReference type="SAM" id="Phobius"/>
    </source>
</evidence>
<dbReference type="Gene3D" id="2.60.120.200">
    <property type="match status" value="1"/>
</dbReference>
<dbReference type="InterPro" id="IPR001791">
    <property type="entry name" value="Laminin_G"/>
</dbReference>
<evidence type="ECO:0000313" key="5">
    <source>
        <dbReference type="EMBL" id="NEN50521.1"/>
    </source>
</evidence>
<dbReference type="RefSeq" id="WP_163610159.1">
    <property type="nucleotide sequence ID" value="NZ_JAAGWB010000013.1"/>
</dbReference>
<dbReference type="EMBL" id="JAAGWB010000013">
    <property type="protein sequence ID" value="NEN50521.1"/>
    <property type="molecule type" value="Genomic_DNA"/>
</dbReference>
<dbReference type="PROSITE" id="PS50025">
    <property type="entry name" value="LAM_G_DOMAIN"/>
    <property type="match status" value="1"/>
</dbReference>
<feature type="region of interest" description="Disordered" evidence="1">
    <location>
        <begin position="170"/>
        <end position="192"/>
    </location>
</feature>
<dbReference type="SUPFAM" id="SSF49899">
    <property type="entry name" value="Concanavalin A-like lectins/glucanases"/>
    <property type="match status" value="1"/>
</dbReference>
<dbReference type="Proteomes" id="UP000471152">
    <property type="component" value="Unassembled WGS sequence"/>
</dbReference>
<dbReference type="CDD" id="cd06462">
    <property type="entry name" value="Peptidase_S24_S26"/>
    <property type="match status" value="1"/>
</dbReference>
<accession>A0A6P0H4D8</accession>
<keyword evidence="2" id="KW-0472">Membrane</keyword>
<evidence type="ECO:0000259" key="3">
    <source>
        <dbReference type="PROSITE" id="PS50025"/>
    </source>
</evidence>
<dbReference type="AlphaFoldDB" id="A0A6P0H4D8"/>
<keyword evidence="6" id="KW-1185">Reference proteome</keyword>
<gene>
    <name evidence="5" type="ORF">G3R41_06125</name>
    <name evidence="4" type="ORF">GCU67_06125</name>
</gene>
<evidence type="ECO:0000313" key="6">
    <source>
        <dbReference type="Proteomes" id="UP000468828"/>
    </source>
</evidence>
<keyword evidence="2" id="KW-1133">Transmembrane helix</keyword>
<dbReference type="Proteomes" id="UP000468828">
    <property type="component" value="Unassembled WGS sequence"/>
</dbReference>
<organism evidence="5 7">
    <name type="scientific">Modestobacter muralis</name>
    <dbReference type="NCBI Taxonomy" id="1608614"/>
    <lineage>
        <taxon>Bacteria</taxon>
        <taxon>Bacillati</taxon>
        <taxon>Actinomycetota</taxon>
        <taxon>Actinomycetes</taxon>
        <taxon>Geodermatophilales</taxon>
        <taxon>Geodermatophilaceae</taxon>
        <taxon>Modestobacter</taxon>
    </lineage>
</organism>
<comment type="caution">
    <text evidence="5">The sequence shown here is derived from an EMBL/GenBank/DDBJ whole genome shotgun (WGS) entry which is preliminary data.</text>
</comment>
<reference evidence="5 7" key="2">
    <citation type="submission" date="2020-02" db="EMBL/GenBank/DDBJ databases">
        <title>The WGS of Modestobacter muralis DSM 100205.</title>
        <authorList>
            <person name="Jiang Z."/>
        </authorList>
    </citation>
    <scope>NUCLEOTIDE SEQUENCE [LARGE SCALE GENOMIC DNA]</scope>
    <source>
        <strain evidence="5 7">DSM 100205</strain>
    </source>
</reference>
<evidence type="ECO:0000313" key="7">
    <source>
        <dbReference type="Proteomes" id="UP000471152"/>
    </source>
</evidence>
<evidence type="ECO:0000256" key="1">
    <source>
        <dbReference type="SAM" id="MobiDB-lite"/>
    </source>
</evidence>
<proteinExistence type="predicted"/>
<keyword evidence="2" id="KW-0812">Transmembrane</keyword>
<evidence type="ECO:0000313" key="4">
    <source>
        <dbReference type="EMBL" id="NEK93754.1"/>
    </source>
</evidence>
<feature type="transmembrane region" description="Helical" evidence="2">
    <location>
        <begin position="20"/>
        <end position="43"/>
    </location>
</feature>